<dbReference type="InterPro" id="IPR051785">
    <property type="entry name" value="MMCE/EMCE_epimerase"/>
</dbReference>
<evidence type="ECO:0000313" key="12">
    <source>
        <dbReference type="Proteomes" id="UP001550628"/>
    </source>
</evidence>
<keyword evidence="3" id="KW-0479">Metal-binding</keyword>
<dbReference type="SUPFAM" id="SSF54593">
    <property type="entry name" value="Glyoxalase/Bleomycin resistance protein/Dihydroxybiphenyl dioxygenase"/>
    <property type="match status" value="2"/>
</dbReference>
<keyword evidence="12" id="KW-1185">Reference proteome</keyword>
<organism evidence="11 12">
    <name type="scientific">Nocardia rhamnosiphila</name>
    <dbReference type="NCBI Taxonomy" id="426716"/>
    <lineage>
        <taxon>Bacteria</taxon>
        <taxon>Bacillati</taxon>
        <taxon>Actinomycetota</taxon>
        <taxon>Actinomycetes</taxon>
        <taxon>Mycobacteriales</taxon>
        <taxon>Nocardiaceae</taxon>
        <taxon>Nocardia</taxon>
    </lineage>
</organism>
<dbReference type="Proteomes" id="UP001550628">
    <property type="component" value="Unassembled WGS sequence"/>
</dbReference>
<dbReference type="InterPro" id="IPR029068">
    <property type="entry name" value="Glyas_Bleomycin-R_OHBP_Dase"/>
</dbReference>
<dbReference type="Pfam" id="PF00903">
    <property type="entry name" value="Glyoxalase"/>
    <property type="match status" value="1"/>
</dbReference>
<dbReference type="PANTHER" id="PTHR43048">
    <property type="entry name" value="METHYLMALONYL-COA EPIMERASE"/>
    <property type="match status" value="1"/>
</dbReference>
<comment type="caution">
    <text evidence="11">The sequence shown here is derived from an EMBL/GenBank/DDBJ whole genome shotgun (WGS) entry which is preliminary data.</text>
</comment>
<evidence type="ECO:0000256" key="4">
    <source>
        <dbReference type="ARBA" id="ARBA00022797"/>
    </source>
</evidence>
<dbReference type="InterPro" id="IPR000486">
    <property type="entry name" value="Xdiol_ring_cleave_dOase_1/2"/>
</dbReference>
<evidence type="ECO:0000256" key="5">
    <source>
        <dbReference type="ARBA" id="ARBA00022964"/>
    </source>
</evidence>
<name>A0ABV2WYQ2_9NOCA</name>
<dbReference type="PROSITE" id="PS00082">
    <property type="entry name" value="EXTRADIOL_DIOXYGENAS"/>
    <property type="match status" value="1"/>
</dbReference>
<protein>
    <submittedName>
        <fullName evidence="11">VOC family protein</fullName>
    </submittedName>
</protein>
<dbReference type="PROSITE" id="PS51819">
    <property type="entry name" value="VOC"/>
    <property type="match status" value="1"/>
</dbReference>
<keyword evidence="5 8" id="KW-0223">Dioxygenase</keyword>
<gene>
    <name evidence="11" type="ORF">ABZ510_29815</name>
</gene>
<feature type="region of interest" description="Disordered" evidence="9">
    <location>
        <begin position="241"/>
        <end position="266"/>
    </location>
</feature>
<evidence type="ECO:0000256" key="1">
    <source>
        <dbReference type="ARBA" id="ARBA00001954"/>
    </source>
</evidence>
<comment type="cofactor">
    <cofactor evidence="1 8">
        <name>Fe(2+)</name>
        <dbReference type="ChEBI" id="CHEBI:29033"/>
    </cofactor>
</comment>
<keyword evidence="4 8" id="KW-0058">Aromatic hydrocarbons catabolism</keyword>
<evidence type="ECO:0000256" key="3">
    <source>
        <dbReference type="ARBA" id="ARBA00022723"/>
    </source>
</evidence>
<evidence type="ECO:0000259" key="10">
    <source>
        <dbReference type="PROSITE" id="PS51819"/>
    </source>
</evidence>
<reference evidence="11 12" key="1">
    <citation type="submission" date="2024-06" db="EMBL/GenBank/DDBJ databases">
        <title>The Natural Products Discovery Center: Release of the First 8490 Sequenced Strains for Exploring Actinobacteria Biosynthetic Diversity.</title>
        <authorList>
            <person name="Kalkreuter E."/>
            <person name="Kautsar S.A."/>
            <person name="Yang D."/>
            <person name="Bader C.D."/>
            <person name="Teijaro C.N."/>
            <person name="Fluegel L."/>
            <person name="Davis C.M."/>
            <person name="Simpson J.R."/>
            <person name="Lauterbach L."/>
            <person name="Steele A.D."/>
            <person name="Gui C."/>
            <person name="Meng S."/>
            <person name="Li G."/>
            <person name="Viehrig K."/>
            <person name="Ye F."/>
            <person name="Su P."/>
            <person name="Kiefer A.F."/>
            <person name="Nichols A."/>
            <person name="Cepeda A.J."/>
            <person name="Yan W."/>
            <person name="Fan B."/>
            <person name="Jiang Y."/>
            <person name="Adhikari A."/>
            <person name="Zheng C.-J."/>
            <person name="Schuster L."/>
            <person name="Cowan T.M."/>
            <person name="Smanski M.J."/>
            <person name="Chevrette M.G."/>
            <person name="De Carvalho L.P.S."/>
            <person name="Shen B."/>
        </authorList>
    </citation>
    <scope>NUCLEOTIDE SEQUENCE [LARGE SCALE GENOMIC DNA]</scope>
    <source>
        <strain evidence="11 12">NPDC019708</strain>
    </source>
</reference>
<keyword evidence="7 8" id="KW-0408">Iron</keyword>
<evidence type="ECO:0000256" key="6">
    <source>
        <dbReference type="ARBA" id="ARBA00023002"/>
    </source>
</evidence>
<evidence type="ECO:0000256" key="7">
    <source>
        <dbReference type="ARBA" id="ARBA00023004"/>
    </source>
</evidence>
<dbReference type="InterPro" id="IPR037523">
    <property type="entry name" value="VOC_core"/>
</dbReference>
<evidence type="ECO:0000256" key="2">
    <source>
        <dbReference type="ARBA" id="ARBA00008784"/>
    </source>
</evidence>
<feature type="domain" description="VOC" evidence="10">
    <location>
        <begin position="4"/>
        <end position="132"/>
    </location>
</feature>
<dbReference type="Gene3D" id="3.10.180.10">
    <property type="entry name" value="2,3-Dihydroxybiphenyl 1,2-Dioxygenase, domain 1"/>
    <property type="match status" value="2"/>
</dbReference>
<feature type="compositionally biased region" description="Basic and acidic residues" evidence="9">
    <location>
        <begin position="241"/>
        <end position="261"/>
    </location>
</feature>
<dbReference type="EMBL" id="JBEYBF010000031">
    <property type="protein sequence ID" value="MEU1956037.1"/>
    <property type="molecule type" value="Genomic_DNA"/>
</dbReference>
<dbReference type="InterPro" id="IPR004360">
    <property type="entry name" value="Glyas_Fos-R_dOase_dom"/>
</dbReference>
<evidence type="ECO:0000256" key="9">
    <source>
        <dbReference type="SAM" id="MobiDB-lite"/>
    </source>
</evidence>
<keyword evidence="6 8" id="KW-0560">Oxidoreductase</keyword>
<proteinExistence type="inferred from homology"/>
<dbReference type="PANTHER" id="PTHR43048:SF3">
    <property type="entry name" value="METHYLMALONYL-COA EPIMERASE, MITOCHONDRIAL"/>
    <property type="match status" value="1"/>
</dbReference>
<evidence type="ECO:0000313" key="11">
    <source>
        <dbReference type="EMBL" id="MEU1956037.1"/>
    </source>
</evidence>
<dbReference type="RefSeq" id="WP_356959349.1">
    <property type="nucleotide sequence ID" value="NZ_JBEYBD010000028.1"/>
</dbReference>
<sequence length="283" mass="30841">MTALYGHSAVTVTDMRTSLRYYREGLGLEVVAETSGDGHLRVELELPGTDCVWALEEYRTSDRYLASSRPCDPGFAHLCLYVGDADGVFDRLQSLGFTSRAPVATVPSGAHKGARNVYTLDPDGFVVELYERPGAAGPSVVTGFFHHGLTVAEIEPTLAFWQQSLGAPVLRRSAAPGSMAGIITGLDYERMETAFVGLDDGVSIEIFEYQGIERHPALARAVDPGSSRLALRVPDPEELRATGWRPRREGDRPRVRPDRLPDPAASRVAVHRCRSAILSAHRG</sequence>
<accession>A0ABV2WYQ2</accession>
<evidence type="ECO:0000256" key="8">
    <source>
        <dbReference type="RuleBase" id="RU000683"/>
    </source>
</evidence>
<comment type="similarity">
    <text evidence="2 8">Belongs to the extradiol ring-cleavage dioxygenase family.</text>
</comment>